<dbReference type="Proteomes" id="UP001054902">
    <property type="component" value="Unassembled WGS sequence"/>
</dbReference>
<protein>
    <recommendedName>
        <fullName evidence="5">MYND-type domain-containing protein</fullName>
    </recommendedName>
</protein>
<dbReference type="Gene3D" id="6.10.140.2220">
    <property type="match status" value="1"/>
</dbReference>
<dbReference type="GO" id="GO:0008270">
    <property type="term" value="F:zinc ion binding"/>
    <property type="evidence" value="ECO:0007669"/>
    <property type="project" value="UniProtKB-KW"/>
</dbReference>
<feature type="domain" description="MYND-type" evidence="5">
    <location>
        <begin position="318"/>
        <end position="358"/>
    </location>
</feature>
<dbReference type="PROSITE" id="PS50865">
    <property type="entry name" value="ZF_MYND_2"/>
    <property type="match status" value="1"/>
</dbReference>
<evidence type="ECO:0000313" key="7">
    <source>
        <dbReference type="Proteomes" id="UP001054902"/>
    </source>
</evidence>
<keyword evidence="7" id="KW-1185">Reference proteome</keyword>
<evidence type="ECO:0000256" key="2">
    <source>
        <dbReference type="ARBA" id="ARBA00022771"/>
    </source>
</evidence>
<evidence type="ECO:0000256" key="4">
    <source>
        <dbReference type="PROSITE-ProRule" id="PRU00134"/>
    </source>
</evidence>
<dbReference type="Pfam" id="PF01753">
    <property type="entry name" value="zf-MYND"/>
    <property type="match status" value="1"/>
</dbReference>
<dbReference type="AlphaFoldDB" id="A0AAD3CNE6"/>
<keyword evidence="1" id="KW-0479">Metal-binding</keyword>
<sequence>MENSTVLYTRTAPERPPVNVATQKGANAYLRQLRKDGMPPFSSKLMVSINQYIHKPEESIEERWRSRENTGHSTLHGLYNIMRSICENASNDLLREVVTDTELRIISNHFAQMLKYAISRENKGVIIDEPCLNEVIGLTTIFIKGLIISDDAIGNILKSLASAAKQATDEPSQDSGVGYFLCHTMIECFANLIMNKIKSADKAIMMMHKTGMLEQVLRHIHLPWTFVTNNIDIKENVKNRIRFFFITVASSTISLGKMFKAGSPTRDALVDVLQGRIKPCAENEHMMEILEALKKFIDMGLTSGNSDDQYISMTSFCCSKCEKVDYTRKLLVCGKCKHWGYCSRECQIADWKDHKQTCKSIKSLLTKRSRNSEAIATKFVAENKNSIYEAMRKCYDGGDLVLDLNFSNDCAPKLPPALRNPPEFEVLPANIFWNREKDMAPDHWFFKDLGGGKTHYTDENIKEMKKGIGSKTDKSTSHLTLNVFLKLSDVPYIVSMRVSKEELKPDYNALEEREKCESYQKRREEYIKLYSDQLAMILLVNPDVKDLSASEKEEYAKKFNKHIGELFDLQYEILNKNLIGN</sequence>
<evidence type="ECO:0000259" key="5">
    <source>
        <dbReference type="PROSITE" id="PS50865"/>
    </source>
</evidence>
<evidence type="ECO:0000256" key="1">
    <source>
        <dbReference type="ARBA" id="ARBA00022723"/>
    </source>
</evidence>
<keyword evidence="2 4" id="KW-0863">Zinc-finger</keyword>
<keyword evidence="3" id="KW-0862">Zinc</keyword>
<evidence type="ECO:0000313" key="6">
    <source>
        <dbReference type="EMBL" id="GFH49166.1"/>
    </source>
</evidence>
<proteinExistence type="predicted"/>
<gene>
    <name evidence="6" type="ORF">CTEN210_05642</name>
</gene>
<organism evidence="6 7">
    <name type="scientific">Chaetoceros tenuissimus</name>
    <dbReference type="NCBI Taxonomy" id="426638"/>
    <lineage>
        <taxon>Eukaryota</taxon>
        <taxon>Sar</taxon>
        <taxon>Stramenopiles</taxon>
        <taxon>Ochrophyta</taxon>
        <taxon>Bacillariophyta</taxon>
        <taxon>Coscinodiscophyceae</taxon>
        <taxon>Chaetocerotophycidae</taxon>
        <taxon>Chaetocerotales</taxon>
        <taxon>Chaetocerotaceae</taxon>
        <taxon>Chaetoceros</taxon>
    </lineage>
</organism>
<dbReference type="SUPFAM" id="SSF144232">
    <property type="entry name" value="HIT/MYND zinc finger-like"/>
    <property type="match status" value="1"/>
</dbReference>
<dbReference type="EMBL" id="BLLK01000032">
    <property type="protein sequence ID" value="GFH49166.1"/>
    <property type="molecule type" value="Genomic_DNA"/>
</dbReference>
<evidence type="ECO:0000256" key="3">
    <source>
        <dbReference type="ARBA" id="ARBA00022833"/>
    </source>
</evidence>
<comment type="caution">
    <text evidence="6">The sequence shown here is derived from an EMBL/GenBank/DDBJ whole genome shotgun (WGS) entry which is preliminary data.</text>
</comment>
<accession>A0AAD3CNE6</accession>
<reference evidence="6 7" key="1">
    <citation type="journal article" date="2021" name="Sci. Rep.">
        <title>The genome of the diatom Chaetoceros tenuissimus carries an ancient integrated fragment of an extant virus.</title>
        <authorList>
            <person name="Hongo Y."/>
            <person name="Kimura K."/>
            <person name="Takaki Y."/>
            <person name="Yoshida Y."/>
            <person name="Baba S."/>
            <person name="Kobayashi G."/>
            <person name="Nagasaki K."/>
            <person name="Hano T."/>
            <person name="Tomaru Y."/>
        </authorList>
    </citation>
    <scope>NUCLEOTIDE SEQUENCE [LARGE SCALE GENOMIC DNA]</scope>
    <source>
        <strain evidence="6 7">NIES-3715</strain>
    </source>
</reference>
<name>A0AAD3CNE6_9STRA</name>
<dbReference type="InterPro" id="IPR002893">
    <property type="entry name" value="Znf_MYND"/>
</dbReference>